<organism evidence="9 10">
    <name type="scientific">Glonium stellatum</name>
    <dbReference type="NCBI Taxonomy" id="574774"/>
    <lineage>
        <taxon>Eukaryota</taxon>
        <taxon>Fungi</taxon>
        <taxon>Dikarya</taxon>
        <taxon>Ascomycota</taxon>
        <taxon>Pezizomycotina</taxon>
        <taxon>Dothideomycetes</taxon>
        <taxon>Pleosporomycetidae</taxon>
        <taxon>Gloniales</taxon>
        <taxon>Gloniaceae</taxon>
        <taxon>Glonium</taxon>
    </lineage>
</organism>
<dbReference type="Proteomes" id="UP000250140">
    <property type="component" value="Unassembled WGS sequence"/>
</dbReference>
<feature type="chain" id="PRO_5034140838" evidence="5">
    <location>
        <begin position="24"/>
        <end position="630"/>
    </location>
</feature>
<dbReference type="InterPro" id="IPR001117">
    <property type="entry name" value="Cu-oxidase_2nd"/>
</dbReference>
<keyword evidence="2" id="KW-0479">Metal-binding</keyword>
<dbReference type="CDD" id="cd13901">
    <property type="entry name" value="CuRO_3_MaLCC_like"/>
    <property type="match status" value="1"/>
</dbReference>
<dbReference type="InterPro" id="IPR011706">
    <property type="entry name" value="Cu-oxidase_C"/>
</dbReference>
<dbReference type="Gene3D" id="2.60.40.420">
    <property type="entry name" value="Cupredoxins - blue copper proteins"/>
    <property type="match status" value="3"/>
</dbReference>
<comment type="similarity">
    <text evidence="1">Belongs to the multicopper oxidase family.</text>
</comment>
<dbReference type="PANTHER" id="PTHR11709:SF71">
    <property type="entry name" value="OXIDOREDUCTASE TPCJ"/>
    <property type="match status" value="1"/>
</dbReference>
<sequence length="630" mass="69457">MGIFKHSLEAFVLFSSLGSFTSALTLGPRTPPARTILERTPVYPRQASPGFACSYPSGWTSCNDADNRDCWVKAPDGTQYDINSDYETLTPSGTTREYFIEISEKDISPDGYSKPLAKVINGTYPGPLIEACWGDDIVVHVTNQLPDNGTTIHWHGIRQLNSNEMDGVNGVTQCPIAQGSTFTYSFKALQYGHSWYHSHYSLQYPDGVAGPLLIHGPTSADWDEEWAPVLLTDWVHESAFELFQTELAGPGIPVADSLLFDGQGHYTCDSSDPQCVGTGSYFNRTFEAGKRYLIRIINASAATHFVFSIDNHVMQVVSADFVPIQPYNTTALEIAIGQRYSIIVEATPDTPTTDGNYWIRTVSAGCSNGVHDTANYTTGIIRYDDNSTALPSSSAYNFVTACADEPYANLIPIVPWTVGQPQNNVTNNTYEVGLDTTQDFHGYLRWDILNQPMWLDFSNPTILNLDNTTWNPEYCVVDYDYTQGFVYMVLTASALYPDHQKFTGATHPIHLHGHDFAILAQNTTAYDPANSPATFNFNNPPRRDVALLPSNGYLAIAFKPDNPGVWLLHCHIAWHASSGLALQILERQSEIAGSIGSLDDTKSTCTGWDTWLAANPTVFNPAQDQDDSGI</sequence>
<dbReference type="GO" id="GO:0016491">
    <property type="term" value="F:oxidoreductase activity"/>
    <property type="evidence" value="ECO:0007669"/>
    <property type="project" value="UniProtKB-KW"/>
</dbReference>
<dbReference type="CDD" id="cd13854">
    <property type="entry name" value="CuRO_1_MaLCC_like"/>
    <property type="match status" value="1"/>
</dbReference>
<keyword evidence="4" id="KW-0186">Copper</keyword>
<dbReference type="Pfam" id="PF07731">
    <property type="entry name" value="Cu-oxidase_2"/>
    <property type="match status" value="1"/>
</dbReference>
<dbReference type="InterPro" id="IPR045087">
    <property type="entry name" value="Cu-oxidase_fam"/>
</dbReference>
<keyword evidence="3" id="KW-0560">Oxidoreductase</keyword>
<dbReference type="GO" id="GO:0005507">
    <property type="term" value="F:copper ion binding"/>
    <property type="evidence" value="ECO:0007669"/>
    <property type="project" value="InterPro"/>
</dbReference>
<evidence type="ECO:0000256" key="4">
    <source>
        <dbReference type="ARBA" id="ARBA00023008"/>
    </source>
</evidence>
<feature type="domain" description="Plastocyanin-like" evidence="8">
    <location>
        <begin position="102"/>
        <end position="217"/>
    </location>
</feature>
<dbReference type="PANTHER" id="PTHR11709">
    <property type="entry name" value="MULTI-COPPER OXIDASE"/>
    <property type="match status" value="1"/>
</dbReference>
<dbReference type="Pfam" id="PF00394">
    <property type="entry name" value="Cu-oxidase"/>
    <property type="match status" value="1"/>
</dbReference>
<evidence type="ECO:0000256" key="2">
    <source>
        <dbReference type="ARBA" id="ARBA00022723"/>
    </source>
</evidence>
<dbReference type="PROSITE" id="PS00079">
    <property type="entry name" value="MULTICOPPER_OXIDASE1"/>
    <property type="match status" value="1"/>
</dbReference>
<proteinExistence type="inferred from homology"/>
<evidence type="ECO:0000256" key="3">
    <source>
        <dbReference type="ARBA" id="ARBA00023002"/>
    </source>
</evidence>
<feature type="domain" description="Plastocyanin-like" evidence="7">
    <location>
        <begin position="459"/>
        <end position="588"/>
    </location>
</feature>
<keyword evidence="5" id="KW-0732">Signal</keyword>
<gene>
    <name evidence="9" type="ORF">AOQ84DRAFT_222367</name>
</gene>
<evidence type="ECO:0000313" key="10">
    <source>
        <dbReference type="Proteomes" id="UP000250140"/>
    </source>
</evidence>
<dbReference type="InterPro" id="IPR033138">
    <property type="entry name" value="Cu_oxidase_CS"/>
</dbReference>
<dbReference type="EMBL" id="KV749738">
    <property type="protein sequence ID" value="OCL07994.1"/>
    <property type="molecule type" value="Genomic_DNA"/>
</dbReference>
<dbReference type="FunFam" id="2.60.40.420:FF:000021">
    <property type="entry name" value="Extracellular dihydrogeodin oxidase/laccase"/>
    <property type="match status" value="1"/>
</dbReference>
<feature type="signal peptide" evidence="5">
    <location>
        <begin position="1"/>
        <end position="23"/>
    </location>
</feature>
<dbReference type="OrthoDB" id="2121828at2759"/>
<dbReference type="SUPFAM" id="SSF49503">
    <property type="entry name" value="Cupredoxins"/>
    <property type="match status" value="3"/>
</dbReference>
<dbReference type="PROSITE" id="PS00080">
    <property type="entry name" value="MULTICOPPER_OXIDASE2"/>
    <property type="match status" value="1"/>
</dbReference>
<dbReference type="FunFam" id="2.60.40.420:FF:000045">
    <property type="entry name" value="Laccase 2"/>
    <property type="match status" value="1"/>
</dbReference>
<dbReference type="InterPro" id="IPR011707">
    <property type="entry name" value="Cu-oxidase-like_N"/>
</dbReference>
<evidence type="ECO:0000256" key="5">
    <source>
        <dbReference type="SAM" id="SignalP"/>
    </source>
</evidence>
<reference evidence="9 10" key="1">
    <citation type="journal article" date="2016" name="Nat. Commun.">
        <title>Ectomycorrhizal ecology is imprinted in the genome of the dominant symbiotic fungus Cenococcum geophilum.</title>
        <authorList>
            <consortium name="DOE Joint Genome Institute"/>
            <person name="Peter M."/>
            <person name="Kohler A."/>
            <person name="Ohm R.A."/>
            <person name="Kuo A."/>
            <person name="Krutzmann J."/>
            <person name="Morin E."/>
            <person name="Arend M."/>
            <person name="Barry K.W."/>
            <person name="Binder M."/>
            <person name="Choi C."/>
            <person name="Clum A."/>
            <person name="Copeland A."/>
            <person name="Grisel N."/>
            <person name="Haridas S."/>
            <person name="Kipfer T."/>
            <person name="LaButti K."/>
            <person name="Lindquist E."/>
            <person name="Lipzen A."/>
            <person name="Maire R."/>
            <person name="Meier B."/>
            <person name="Mihaltcheva S."/>
            <person name="Molinier V."/>
            <person name="Murat C."/>
            <person name="Poggeler S."/>
            <person name="Quandt C.A."/>
            <person name="Sperisen C."/>
            <person name="Tritt A."/>
            <person name="Tisserant E."/>
            <person name="Crous P.W."/>
            <person name="Henrissat B."/>
            <person name="Nehls U."/>
            <person name="Egli S."/>
            <person name="Spatafora J.W."/>
            <person name="Grigoriev I.V."/>
            <person name="Martin F.M."/>
        </authorList>
    </citation>
    <scope>NUCLEOTIDE SEQUENCE [LARGE SCALE GENOMIC DNA]</scope>
    <source>
        <strain evidence="9 10">CBS 207.34</strain>
    </source>
</reference>
<name>A0A8E2JSK8_9PEZI</name>
<evidence type="ECO:0000259" key="7">
    <source>
        <dbReference type="Pfam" id="PF07731"/>
    </source>
</evidence>
<evidence type="ECO:0000259" key="8">
    <source>
        <dbReference type="Pfam" id="PF07732"/>
    </source>
</evidence>
<protein>
    <submittedName>
        <fullName evidence="9">Laccase-like multicopper oxidase</fullName>
    </submittedName>
</protein>
<dbReference type="InterPro" id="IPR002355">
    <property type="entry name" value="Cu_oxidase_Cu_BS"/>
</dbReference>
<dbReference type="AlphaFoldDB" id="A0A8E2JSK8"/>
<evidence type="ECO:0000256" key="1">
    <source>
        <dbReference type="ARBA" id="ARBA00010609"/>
    </source>
</evidence>
<feature type="domain" description="Plastocyanin-like" evidence="6">
    <location>
        <begin position="228"/>
        <end position="385"/>
    </location>
</feature>
<accession>A0A8E2JSK8</accession>
<evidence type="ECO:0000313" key="9">
    <source>
        <dbReference type="EMBL" id="OCL07994.1"/>
    </source>
</evidence>
<dbReference type="InterPro" id="IPR008972">
    <property type="entry name" value="Cupredoxin"/>
</dbReference>
<keyword evidence="10" id="KW-1185">Reference proteome</keyword>
<evidence type="ECO:0000259" key="6">
    <source>
        <dbReference type="Pfam" id="PF00394"/>
    </source>
</evidence>
<dbReference type="Pfam" id="PF07732">
    <property type="entry name" value="Cu-oxidase_3"/>
    <property type="match status" value="1"/>
</dbReference>
<dbReference type="CDD" id="cd13880">
    <property type="entry name" value="CuRO_2_MaLCC_like"/>
    <property type="match status" value="1"/>
</dbReference>